<feature type="compositionally biased region" description="Basic residues" evidence="1">
    <location>
        <begin position="56"/>
        <end position="65"/>
    </location>
</feature>
<protein>
    <submittedName>
        <fullName evidence="2">Uncharacterized protein</fullName>
    </submittedName>
</protein>
<reference evidence="2 3" key="1">
    <citation type="submission" date="2016-10" db="EMBL/GenBank/DDBJ databases">
        <authorList>
            <person name="Varghese N."/>
            <person name="Submissions S."/>
        </authorList>
    </citation>
    <scope>NUCLEOTIDE SEQUENCE [LARGE SCALE GENOMIC DNA]</scope>
    <source>
        <strain evidence="2 3">LMG 18378</strain>
    </source>
</reference>
<gene>
    <name evidence="2" type="ORF">SAMN05216577_12810</name>
</gene>
<evidence type="ECO:0000256" key="1">
    <source>
        <dbReference type="SAM" id="MobiDB-lite"/>
    </source>
</evidence>
<name>A0AAQ1KIY9_9PSED</name>
<dbReference type="Proteomes" id="UP000183385">
    <property type="component" value="Unassembled WGS sequence"/>
</dbReference>
<keyword evidence="3" id="KW-1185">Reference proteome</keyword>
<evidence type="ECO:0000313" key="3">
    <source>
        <dbReference type="Proteomes" id="UP000183385"/>
    </source>
</evidence>
<proteinExistence type="predicted"/>
<evidence type="ECO:0000313" key="2">
    <source>
        <dbReference type="EMBL" id="SFD51765.1"/>
    </source>
</evidence>
<dbReference type="RefSeq" id="WP_074983506.1">
    <property type="nucleotide sequence ID" value="NZ_FOLS01000028.1"/>
</dbReference>
<sequence length="85" mass="9229">MATIEELGYALARQIPDMEGGFTVQTNYGDLRITGEAAVRMAELARSLLERQYRQAKGRATRAKASRSTGAAVHGRGRTDDDATT</sequence>
<dbReference type="EMBL" id="FOLS01000028">
    <property type="protein sequence ID" value="SFD51765.1"/>
    <property type="molecule type" value="Genomic_DNA"/>
</dbReference>
<feature type="region of interest" description="Disordered" evidence="1">
    <location>
        <begin position="56"/>
        <end position="85"/>
    </location>
</feature>
<organism evidence="2 3">
    <name type="scientific">Pseudomonas citronellolis</name>
    <dbReference type="NCBI Taxonomy" id="53408"/>
    <lineage>
        <taxon>Bacteria</taxon>
        <taxon>Pseudomonadati</taxon>
        <taxon>Pseudomonadota</taxon>
        <taxon>Gammaproteobacteria</taxon>
        <taxon>Pseudomonadales</taxon>
        <taxon>Pseudomonadaceae</taxon>
        <taxon>Pseudomonas</taxon>
    </lineage>
</organism>
<dbReference type="AlphaFoldDB" id="A0AAQ1KIY9"/>
<accession>A0AAQ1KIY9</accession>
<comment type="caution">
    <text evidence="2">The sequence shown here is derived from an EMBL/GenBank/DDBJ whole genome shotgun (WGS) entry which is preliminary data.</text>
</comment>